<proteinExistence type="predicted"/>
<dbReference type="OrthoDB" id="9155413at2"/>
<reference evidence="2 3" key="1">
    <citation type="journal article" date="2014" name="Int. J. Syst. Evol. Microbiol.">
        <title>Arthrobacter pityocampae sp. nov., isolated from Thaumetopoea pityocampa (Lep., Thaumetopoeidae).</title>
        <authorList>
            <person name="Ince I.A."/>
            <person name="Demirbag Z."/>
            <person name="Kati H."/>
        </authorList>
    </citation>
    <scope>NUCLEOTIDE SEQUENCE [LARGE SCALE GENOMIC DNA]</scope>
    <source>
        <strain evidence="2 3">Tp2</strain>
    </source>
</reference>
<feature type="domain" description="HTH marR-type" evidence="1">
    <location>
        <begin position="17"/>
        <end position="153"/>
    </location>
</feature>
<sequence>MAPARSGRDPDSTTQYRSDLLTDLSRLIYLWESPEFQSEVLTRSGEPLDQPSHQLLRLLGFAGPSRPSRIAEQLKTGPSNVSKILHRLEANGWVQRTPDPTDARATIVGLTAAGTDAAQHVFDLGDDMIAQVLTGWTPREVENYTRLTRRFVDDAHVAAEIMRARGLTRARGTERSSS</sequence>
<evidence type="ECO:0000313" key="3">
    <source>
        <dbReference type="Proteomes" id="UP000239297"/>
    </source>
</evidence>
<dbReference type="SMART" id="SM00347">
    <property type="entry name" value="HTH_MARR"/>
    <property type="match status" value="1"/>
</dbReference>
<dbReference type="InterPro" id="IPR000835">
    <property type="entry name" value="HTH_MarR-typ"/>
</dbReference>
<name>A0A2S5J095_9MICC</name>
<evidence type="ECO:0000259" key="1">
    <source>
        <dbReference type="PROSITE" id="PS50995"/>
    </source>
</evidence>
<dbReference type="GO" id="GO:0006950">
    <property type="term" value="P:response to stress"/>
    <property type="evidence" value="ECO:0007669"/>
    <property type="project" value="TreeGrafter"/>
</dbReference>
<dbReference type="Pfam" id="PF01047">
    <property type="entry name" value="MarR"/>
    <property type="match status" value="1"/>
</dbReference>
<gene>
    <name evidence="2" type="ORF">C4K88_05905</name>
</gene>
<dbReference type="InterPro" id="IPR039422">
    <property type="entry name" value="MarR/SlyA-like"/>
</dbReference>
<dbReference type="GO" id="GO:0003700">
    <property type="term" value="F:DNA-binding transcription factor activity"/>
    <property type="evidence" value="ECO:0007669"/>
    <property type="project" value="InterPro"/>
</dbReference>
<dbReference type="PROSITE" id="PS50995">
    <property type="entry name" value="HTH_MARR_2"/>
    <property type="match status" value="1"/>
</dbReference>
<dbReference type="InterPro" id="IPR036390">
    <property type="entry name" value="WH_DNA-bd_sf"/>
</dbReference>
<comment type="caution">
    <text evidence="2">The sequence shown here is derived from an EMBL/GenBank/DDBJ whole genome shotgun (WGS) entry which is preliminary data.</text>
</comment>
<dbReference type="AlphaFoldDB" id="A0A2S5J095"/>
<dbReference type="PANTHER" id="PTHR33164">
    <property type="entry name" value="TRANSCRIPTIONAL REGULATOR, MARR FAMILY"/>
    <property type="match status" value="1"/>
</dbReference>
<protein>
    <recommendedName>
        <fullName evidence="1">HTH marR-type domain-containing protein</fullName>
    </recommendedName>
</protein>
<keyword evidence="3" id="KW-1185">Reference proteome</keyword>
<dbReference type="PRINTS" id="PR00598">
    <property type="entry name" value="HTHMARR"/>
</dbReference>
<dbReference type="RefSeq" id="WP_104120681.1">
    <property type="nucleotide sequence ID" value="NZ_PRKW01000002.1"/>
</dbReference>
<dbReference type="InterPro" id="IPR036388">
    <property type="entry name" value="WH-like_DNA-bd_sf"/>
</dbReference>
<accession>A0A2S5J095</accession>
<dbReference type="EMBL" id="PRKW01000002">
    <property type="protein sequence ID" value="PPB50191.1"/>
    <property type="molecule type" value="Genomic_DNA"/>
</dbReference>
<dbReference type="SUPFAM" id="SSF46785">
    <property type="entry name" value="Winged helix' DNA-binding domain"/>
    <property type="match status" value="1"/>
</dbReference>
<dbReference type="Proteomes" id="UP000239297">
    <property type="component" value="Unassembled WGS sequence"/>
</dbReference>
<dbReference type="Gene3D" id="1.10.10.10">
    <property type="entry name" value="Winged helix-like DNA-binding domain superfamily/Winged helix DNA-binding domain"/>
    <property type="match status" value="1"/>
</dbReference>
<organism evidence="2 3">
    <name type="scientific">Arthrobacter pityocampae</name>
    <dbReference type="NCBI Taxonomy" id="547334"/>
    <lineage>
        <taxon>Bacteria</taxon>
        <taxon>Bacillati</taxon>
        <taxon>Actinomycetota</taxon>
        <taxon>Actinomycetes</taxon>
        <taxon>Micrococcales</taxon>
        <taxon>Micrococcaceae</taxon>
        <taxon>Arthrobacter</taxon>
    </lineage>
</organism>
<evidence type="ECO:0000313" key="2">
    <source>
        <dbReference type="EMBL" id="PPB50191.1"/>
    </source>
</evidence>
<dbReference type="PANTHER" id="PTHR33164:SF57">
    <property type="entry name" value="MARR-FAMILY TRANSCRIPTIONAL REGULATOR"/>
    <property type="match status" value="1"/>
</dbReference>